<gene>
    <name evidence="2" type="ORF">K505DRAFT_355492</name>
</gene>
<protein>
    <submittedName>
        <fullName evidence="2">Ent-kaurene synthase</fullName>
    </submittedName>
</protein>
<dbReference type="SUPFAM" id="SSF48239">
    <property type="entry name" value="Terpenoid cyclases/Protein prenyltransferases"/>
    <property type="match status" value="1"/>
</dbReference>
<keyword evidence="3" id="KW-1185">Reference proteome</keyword>
<reference evidence="2" key="1">
    <citation type="journal article" date="2020" name="Stud. Mycol.">
        <title>101 Dothideomycetes genomes: a test case for predicting lifestyles and emergence of pathogens.</title>
        <authorList>
            <person name="Haridas S."/>
            <person name="Albert R."/>
            <person name="Binder M."/>
            <person name="Bloem J."/>
            <person name="Labutti K."/>
            <person name="Salamov A."/>
            <person name="Andreopoulos B."/>
            <person name="Baker S."/>
            <person name="Barry K."/>
            <person name="Bills G."/>
            <person name="Bluhm B."/>
            <person name="Cannon C."/>
            <person name="Castanera R."/>
            <person name="Culley D."/>
            <person name="Daum C."/>
            <person name="Ezra D."/>
            <person name="Gonzalez J."/>
            <person name="Henrissat B."/>
            <person name="Kuo A."/>
            <person name="Liang C."/>
            <person name="Lipzen A."/>
            <person name="Lutzoni F."/>
            <person name="Magnuson J."/>
            <person name="Mondo S."/>
            <person name="Nolan M."/>
            <person name="Ohm R."/>
            <person name="Pangilinan J."/>
            <person name="Park H.-J."/>
            <person name="Ramirez L."/>
            <person name="Alfaro M."/>
            <person name="Sun H."/>
            <person name="Tritt A."/>
            <person name="Yoshinaga Y."/>
            <person name="Zwiers L.-H."/>
            <person name="Turgeon B."/>
            <person name="Goodwin S."/>
            <person name="Spatafora J."/>
            <person name="Crous P."/>
            <person name="Grigoriev I."/>
        </authorList>
    </citation>
    <scope>NUCLEOTIDE SEQUENCE</scope>
    <source>
        <strain evidence="2">CBS 109.77</strain>
    </source>
</reference>
<dbReference type="InterPro" id="IPR050148">
    <property type="entry name" value="Terpene_synthase-like"/>
</dbReference>
<dbReference type="PANTHER" id="PTHR31739:SF25">
    <property type="entry name" value="(E,E)-GERANYLLINALOOL SYNTHASE"/>
    <property type="match status" value="1"/>
</dbReference>
<evidence type="ECO:0000313" key="2">
    <source>
        <dbReference type="EMBL" id="KAF2800648.1"/>
    </source>
</evidence>
<organism evidence="2 3">
    <name type="scientific">Melanomma pulvis-pyrius CBS 109.77</name>
    <dbReference type="NCBI Taxonomy" id="1314802"/>
    <lineage>
        <taxon>Eukaryota</taxon>
        <taxon>Fungi</taxon>
        <taxon>Dikarya</taxon>
        <taxon>Ascomycota</taxon>
        <taxon>Pezizomycotina</taxon>
        <taxon>Dothideomycetes</taxon>
        <taxon>Pleosporomycetidae</taxon>
        <taxon>Pleosporales</taxon>
        <taxon>Melanommataceae</taxon>
        <taxon>Melanomma</taxon>
    </lineage>
</organism>
<dbReference type="GO" id="GO:0016102">
    <property type="term" value="P:diterpenoid biosynthetic process"/>
    <property type="evidence" value="ECO:0007669"/>
    <property type="project" value="TreeGrafter"/>
</dbReference>
<proteinExistence type="inferred from homology"/>
<accession>A0A6A6XWK6</accession>
<name>A0A6A6XWK6_9PLEO</name>
<comment type="similarity">
    <text evidence="1">Belongs to the terpene synthase family.</text>
</comment>
<dbReference type="GO" id="GO:0000287">
    <property type="term" value="F:magnesium ion binding"/>
    <property type="evidence" value="ECO:0007669"/>
    <property type="project" value="TreeGrafter"/>
</dbReference>
<dbReference type="OrthoDB" id="2343925at2759"/>
<dbReference type="InterPro" id="IPR008930">
    <property type="entry name" value="Terpenoid_cyclase/PrenylTrfase"/>
</dbReference>
<dbReference type="Gene3D" id="1.50.10.160">
    <property type="match status" value="1"/>
</dbReference>
<dbReference type="EMBL" id="MU001744">
    <property type="protein sequence ID" value="KAF2800648.1"/>
    <property type="molecule type" value="Genomic_DNA"/>
</dbReference>
<evidence type="ECO:0000256" key="1">
    <source>
        <dbReference type="ARBA" id="ARBA00006333"/>
    </source>
</evidence>
<dbReference type="Proteomes" id="UP000799757">
    <property type="component" value="Unassembled WGS sequence"/>
</dbReference>
<evidence type="ECO:0000313" key="3">
    <source>
        <dbReference type="Proteomes" id="UP000799757"/>
    </source>
</evidence>
<dbReference type="AlphaFoldDB" id="A0A6A6XWK6"/>
<dbReference type="PANTHER" id="PTHR31739">
    <property type="entry name" value="ENT-COPALYL DIPHOSPHATE SYNTHASE, CHLOROPLASTIC"/>
    <property type="match status" value="1"/>
</dbReference>
<sequence length="953" mass="107455">MDRKQVEQKAEELVQHVAKGCISRYEGSWTLSVYDTAWVSMIEKPDGNWLFPESFKYILQRQIGESGWVSHASEIDGILNTLAALLTIEKHLCKENSLSDLEKSDLQHRKVHGLTFLQNALEHWDVGSCMHVGFEILVPALLSMLEAYGIKLQFPSRPALDAVSFQKSRLFKAEMLYGPYQSTTLHSLEAFIGKVDFLRLRHHKVNGSMLGSPSSTAAYLMNISEWDQDAEDYLRDAIQHGGGFGLGGVPSAYPCEIFEFTWVLTTLVQAGLPSRSFQNEAVSRALSTIASQLRKNKGAVGFASGMLPDADDTAKAIHILNALGQPTSPKQMVSSFMSPKGHIMTYMGERNLSPSANCNALICILDSPDMGELWADVEKITNSLCDCWWENKMVDKWNLSINYSAMLLAQAFTRLVQRWDFASLRMLPDTLIRDRVVVVLVQLLNRVLFGSSLLSKDAARSYPESVAYEVLTCSALRSLPLSRTILSQLDSVIEDGRDHLTTVESTWETNQYLWIEKITYGSQTLSKAYCLAALYAKTDDSAWSDEIADLFQPAPDTSRKLTKFFQMVHVPEEPAWKYETCVLEGATFAAKLRSCRTAIFPSRDGFKDKYLTYIPATWTLVNNFRGLNLSTKLLWEMMKFSMLDFLVDEYMETSVTLLNISERALVKECISKDLLPRVSETSVPWETNISKIVAQDESNLSERIGAVCTVLAKYVKEVMRHPSVRAASQYDRTQLRIELHDFLIAHIIQMEDNTQLYQSQKDGNPDMEIPIFSSARSSFYNWARTTAAQHISCPVSFAFYSCLLNSSSDIKHPNDCFLTPEQKYKASDFCAHLAVMSRLFNDYASIRRDQQERNLNSVNFPEFHPSSSPAKLTPDAFNTNLPLFKNSLLQLGEYERRASRAAMANLVDEIHSRDQGRSGVKQETTSKGIELFAYVTELFADIYVAKDLTNAAQ</sequence>
<dbReference type="GO" id="GO:0010333">
    <property type="term" value="F:terpene synthase activity"/>
    <property type="evidence" value="ECO:0007669"/>
    <property type="project" value="InterPro"/>
</dbReference>